<keyword evidence="4 7" id="KW-0812">Transmembrane</keyword>
<evidence type="ECO:0000256" key="1">
    <source>
        <dbReference type="ARBA" id="ARBA00004651"/>
    </source>
</evidence>
<feature type="transmembrane region" description="Helical" evidence="7">
    <location>
        <begin position="312"/>
        <end position="335"/>
    </location>
</feature>
<evidence type="ECO:0000256" key="4">
    <source>
        <dbReference type="ARBA" id="ARBA00022692"/>
    </source>
</evidence>
<proteinExistence type="inferred from homology"/>
<keyword evidence="5 7" id="KW-1133">Transmembrane helix</keyword>
<feature type="transmembrane region" description="Helical" evidence="7">
    <location>
        <begin position="242"/>
        <end position="264"/>
    </location>
</feature>
<dbReference type="RefSeq" id="WP_168006588.1">
    <property type="nucleotide sequence ID" value="NZ_JAATHJ010000011.1"/>
</dbReference>
<dbReference type="PANTHER" id="PTHR34184:SF4">
    <property type="entry name" value="UPF0718 PROTEIN YCGR"/>
    <property type="match status" value="1"/>
</dbReference>
<evidence type="ECO:0000256" key="7">
    <source>
        <dbReference type="SAM" id="Phobius"/>
    </source>
</evidence>
<dbReference type="Pfam" id="PF03773">
    <property type="entry name" value="ArsP_1"/>
    <property type="match status" value="1"/>
</dbReference>
<organism evidence="8 9">
    <name type="scientific">Alkalicoccus luteus</name>
    <dbReference type="NCBI Taxonomy" id="1237094"/>
    <lineage>
        <taxon>Bacteria</taxon>
        <taxon>Bacillati</taxon>
        <taxon>Bacillota</taxon>
        <taxon>Bacilli</taxon>
        <taxon>Bacillales</taxon>
        <taxon>Bacillaceae</taxon>
        <taxon>Alkalicoccus</taxon>
    </lineage>
</organism>
<accession>A0A969PTS5</accession>
<feature type="transmembrane region" description="Helical" evidence="7">
    <location>
        <begin position="87"/>
        <end position="109"/>
    </location>
</feature>
<sequence>MVNQTRIRPDILGGAVLLFILIMFLFQDVLTFEAAPSAWINVNTIFLGIVIEAAPFLLIGVLLSSMIHLYVTPEQIARWMPGKGIKTLLPAALVGTILPLCECAIVPVVRRLIKKGVPFQAGMVFLVAAPILNPVVLASTFFAFRNQLEIVYVRFGLAFVLSLVIGLILYLVFKNKGPVIRTRPGEVHVHHHHHHEHGQGVAARLKEICSHAAEEFFMMGKYLLIGAFIAALFQTFLDRSVLLSIGSDEIASVAVMMGFAYILSLCSEADAFVASSFGNQFTPASISAFLLYGPMLDLKNTIMLFAFFRTKFVIVFMITVTAAVFAGVLLTFAVIS</sequence>
<protein>
    <submittedName>
        <fullName evidence="8">Permease</fullName>
    </submittedName>
</protein>
<comment type="similarity">
    <text evidence="2">Belongs to the UPF0718 family.</text>
</comment>
<gene>
    <name evidence="8" type="ORF">HCN83_09190</name>
</gene>
<name>A0A969PTS5_9BACI</name>
<reference evidence="8 9" key="1">
    <citation type="submission" date="2020-03" db="EMBL/GenBank/DDBJ databases">
        <title>Assessment of the enzymatic potential of alkaline-tolerant lipase obtained from Bacillus luteus H11 (technogenic soil) for the bioremediation of saline soils contaminated with petroleum substances.</title>
        <authorList>
            <person name="Kalwasinska A."/>
        </authorList>
    </citation>
    <scope>NUCLEOTIDE SEQUENCE [LARGE SCALE GENOMIC DNA]</scope>
    <source>
        <strain evidence="8 9">H11</strain>
    </source>
</reference>
<evidence type="ECO:0000256" key="5">
    <source>
        <dbReference type="ARBA" id="ARBA00022989"/>
    </source>
</evidence>
<keyword evidence="6 7" id="KW-0472">Membrane</keyword>
<evidence type="ECO:0000313" key="8">
    <source>
        <dbReference type="EMBL" id="NJP37758.1"/>
    </source>
</evidence>
<feature type="transmembrane region" description="Helical" evidence="7">
    <location>
        <begin position="44"/>
        <end position="67"/>
    </location>
</feature>
<keyword evidence="9" id="KW-1185">Reference proteome</keyword>
<comment type="caution">
    <text evidence="8">The sequence shown here is derived from an EMBL/GenBank/DDBJ whole genome shotgun (WGS) entry which is preliminary data.</text>
</comment>
<dbReference type="PANTHER" id="PTHR34184">
    <property type="entry name" value="UPF0718 PROTEIN YCGR"/>
    <property type="match status" value="1"/>
</dbReference>
<dbReference type="InterPro" id="IPR052923">
    <property type="entry name" value="UPF0718"/>
</dbReference>
<feature type="transmembrane region" description="Helical" evidence="7">
    <location>
        <begin position="121"/>
        <end position="144"/>
    </location>
</feature>
<dbReference type="InterPro" id="IPR005524">
    <property type="entry name" value="DUF318"/>
</dbReference>
<evidence type="ECO:0000256" key="2">
    <source>
        <dbReference type="ARBA" id="ARBA00006386"/>
    </source>
</evidence>
<dbReference type="AlphaFoldDB" id="A0A969PTS5"/>
<feature type="transmembrane region" description="Helical" evidence="7">
    <location>
        <begin position="12"/>
        <end position="32"/>
    </location>
</feature>
<keyword evidence="3" id="KW-1003">Cell membrane</keyword>
<feature type="transmembrane region" description="Helical" evidence="7">
    <location>
        <begin position="150"/>
        <end position="173"/>
    </location>
</feature>
<dbReference type="Proteomes" id="UP000752012">
    <property type="component" value="Unassembled WGS sequence"/>
</dbReference>
<evidence type="ECO:0000313" key="9">
    <source>
        <dbReference type="Proteomes" id="UP000752012"/>
    </source>
</evidence>
<comment type="subcellular location">
    <subcellularLocation>
        <location evidence="1">Cell membrane</location>
        <topology evidence="1">Multi-pass membrane protein</topology>
    </subcellularLocation>
</comment>
<evidence type="ECO:0000256" key="3">
    <source>
        <dbReference type="ARBA" id="ARBA00022475"/>
    </source>
</evidence>
<evidence type="ECO:0000256" key="6">
    <source>
        <dbReference type="ARBA" id="ARBA00023136"/>
    </source>
</evidence>
<feature type="transmembrane region" description="Helical" evidence="7">
    <location>
        <begin position="216"/>
        <end position="236"/>
    </location>
</feature>
<dbReference type="GO" id="GO:0005886">
    <property type="term" value="C:plasma membrane"/>
    <property type="evidence" value="ECO:0007669"/>
    <property type="project" value="UniProtKB-SubCell"/>
</dbReference>
<dbReference type="EMBL" id="JAATHJ010000011">
    <property type="protein sequence ID" value="NJP37758.1"/>
    <property type="molecule type" value="Genomic_DNA"/>
</dbReference>